<evidence type="ECO:0000313" key="9">
    <source>
        <dbReference type="EMBL" id="NYI66724.1"/>
    </source>
</evidence>
<proteinExistence type="inferred from homology"/>
<sequence>MTMPPLVPSPTSARETGGDVEVPGVVRIAGDLPLTTVQRRFVEDWLGSPTELVDADAWLMLTRDDALQDGSYRLVIDETVRIEAAGEIGVLHALQTLRQFAGPEAFASAPAPRTAPVRLARAEIEDAPRFGFRGVHLDVARHFVPKAEVLRFIDIAAAHKLSALHLHLTEDQGWRMPIDAFPLLTEAASYRADSLAAWAPDGTAHYAGRPHGGFYTKQDLREIVAFAAERGVTVIPEIDVPGHSVAAISAYPRLGVGAPDVDVWTDWGVNDCILDPSDYTLDFFRTVLDEVMDVFPSPVIHIGGDEVPYRRWQESADVRQRATDVGLNSVEELHGWFLAQLVAHIEARGRRAGVWHEAVSAALPTSALVNAWSNADGVEACLGAGYDTIVSCCSHLYLDYRPSDSGDEPSACEPVLPMRTLYEFDAVTPGMRTAADQSGAQIAGIQAQLWTEWLDTQGIRDYHAYPRLAAFAELAWSEPGEYADFERRLRGGHLERLDSAGVDYRPLDGPLSRQLRPDIRALTGR</sequence>
<dbReference type="RefSeq" id="WP_179426257.1">
    <property type="nucleotide sequence ID" value="NZ_JACBZP010000001.1"/>
</dbReference>
<dbReference type="Gene3D" id="3.20.20.80">
    <property type="entry name" value="Glycosidases"/>
    <property type="match status" value="1"/>
</dbReference>
<protein>
    <recommendedName>
        <fullName evidence="3">beta-N-acetylhexosaminidase</fullName>
        <ecNumber evidence="3">3.2.1.52</ecNumber>
    </recommendedName>
</protein>
<dbReference type="Gene3D" id="3.30.379.10">
    <property type="entry name" value="Chitobiase/beta-hexosaminidase domain 2-like"/>
    <property type="match status" value="1"/>
</dbReference>
<keyword evidence="10" id="KW-1185">Reference proteome</keyword>
<dbReference type="SUPFAM" id="SSF51445">
    <property type="entry name" value="(Trans)glycosidases"/>
    <property type="match status" value="1"/>
</dbReference>
<dbReference type="InterPro" id="IPR029018">
    <property type="entry name" value="Hex-like_dom2"/>
</dbReference>
<dbReference type="PIRSF" id="PIRSF001093">
    <property type="entry name" value="B-hxosamndse_ab_euk"/>
    <property type="match status" value="1"/>
</dbReference>
<comment type="similarity">
    <text evidence="2">Belongs to the glycosyl hydrolase 20 family.</text>
</comment>
<dbReference type="InterPro" id="IPR015883">
    <property type="entry name" value="Glyco_hydro_20_cat"/>
</dbReference>
<feature type="domain" description="Glycoside hydrolase family 20 catalytic" evidence="7">
    <location>
        <begin position="130"/>
        <end position="478"/>
    </location>
</feature>
<evidence type="ECO:0000256" key="1">
    <source>
        <dbReference type="ARBA" id="ARBA00001231"/>
    </source>
</evidence>
<dbReference type="Proteomes" id="UP000539111">
    <property type="component" value="Unassembled WGS sequence"/>
</dbReference>
<accession>A0A7Z0A979</accession>
<dbReference type="InterPro" id="IPR025705">
    <property type="entry name" value="Beta_hexosaminidase_sua/sub"/>
</dbReference>
<dbReference type="EMBL" id="JACBZP010000001">
    <property type="protein sequence ID" value="NYI66724.1"/>
    <property type="molecule type" value="Genomic_DNA"/>
</dbReference>
<keyword evidence="5 9" id="KW-0326">Glycosidase</keyword>
<dbReference type="EC" id="3.2.1.52" evidence="3"/>
<dbReference type="GO" id="GO:0016020">
    <property type="term" value="C:membrane"/>
    <property type="evidence" value="ECO:0007669"/>
    <property type="project" value="TreeGrafter"/>
</dbReference>
<reference evidence="9 10" key="1">
    <citation type="submission" date="2020-07" db="EMBL/GenBank/DDBJ databases">
        <title>Sequencing the genomes of 1000 actinobacteria strains.</title>
        <authorList>
            <person name="Klenk H.-P."/>
        </authorList>
    </citation>
    <scope>NUCLEOTIDE SEQUENCE [LARGE SCALE GENOMIC DNA]</scope>
    <source>
        <strain evidence="9 10">DSM 26341</strain>
    </source>
</reference>
<evidence type="ECO:0000313" key="10">
    <source>
        <dbReference type="Proteomes" id="UP000539111"/>
    </source>
</evidence>
<comment type="catalytic activity">
    <reaction evidence="1">
        <text>Hydrolysis of terminal non-reducing N-acetyl-D-hexosamine residues in N-acetyl-beta-D-hexosaminides.</text>
        <dbReference type="EC" id="3.2.1.52"/>
    </reaction>
</comment>
<gene>
    <name evidence="9" type="ORF">BJY26_001030</name>
</gene>
<evidence type="ECO:0000256" key="4">
    <source>
        <dbReference type="ARBA" id="ARBA00022801"/>
    </source>
</evidence>
<dbReference type="PANTHER" id="PTHR22600">
    <property type="entry name" value="BETA-HEXOSAMINIDASE"/>
    <property type="match status" value="1"/>
</dbReference>
<dbReference type="Pfam" id="PF00728">
    <property type="entry name" value="Glyco_hydro_20"/>
    <property type="match status" value="1"/>
</dbReference>
<evidence type="ECO:0000259" key="8">
    <source>
        <dbReference type="Pfam" id="PF02838"/>
    </source>
</evidence>
<evidence type="ECO:0000256" key="3">
    <source>
        <dbReference type="ARBA" id="ARBA00012663"/>
    </source>
</evidence>
<feature type="active site" description="Proton donor" evidence="6">
    <location>
        <position position="306"/>
    </location>
</feature>
<evidence type="ECO:0000256" key="2">
    <source>
        <dbReference type="ARBA" id="ARBA00006285"/>
    </source>
</evidence>
<dbReference type="CDD" id="cd06563">
    <property type="entry name" value="GH20_chitobiase-like"/>
    <property type="match status" value="1"/>
</dbReference>
<organism evidence="9 10">
    <name type="scientific">Spelaeicoccus albus</name>
    <dbReference type="NCBI Taxonomy" id="1280376"/>
    <lineage>
        <taxon>Bacteria</taxon>
        <taxon>Bacillati</taxon>
        <taxon>Actinomycetota</taxon>
        <taxon>Actinomycetes</taxon>
        <taxon>Micrococcales</taxon>
        <taxon>Brevibacteriaceae</taxon>
        <taxon>Spelaeicoccus</taxon>
    </lineage>
</organism>
<dbReference type="InterPro" id="IPR017853">
    <property type="entry name" value="GH"/>
</dbReference>
<dbReference type="SUPFAM" id="SSF55545">
    <property type="entry name" value="beta-N-acetylhexosaminidase-like domain"/>
    <property type="match status" value="1"/>
</dbReference>
<dbReference type="PRINTS" id="PR00738">
    <property type="entry name" value="GLHYDRLASE20"/>
</dbReference>
<evidence type="ECO:0000256" key="5">
    <source>
        <dbReference type="ARBA" id="ARBA00023295"/>
    </source>
</evidence>
<feature type="domain" description="Beta-hexosaminidase bacterial type N-terminal" evidence="8">
    <location>
        <begin position="4"/>
        <end position="127"/>
    </location>
</feature>
<dbReference type="InterPro" id="IPR015882">
    <property type="entry name" value="HEX_bac_N"/>
</dbReference>
<name>A0A7Z0A979_9MICO</name>
<dbReference type="GO" id="GO:0004563">
    <property type="term" value="F:beta-N-acetylhexosaminidase activity"/>
    <property type="evidence" value="ECO:0007669"/>
    <property type="project" value="UniProtKB-EC"/>
</dbReference>
<evidence type="ECO:0000259" key="7">
    <source>
        <dbReference type="Pfam" id="PF00728"/>
    </source>
</evidence>
<dbReference type="GO" id="GO:0005975">
    <property type="term" value="P:carbohydrate metabolic process"/>
    <property type="evidence" value="ECO:0007669"/>
    <property type="project" value="InterPro"/>
</dbReference>
<dbReference type="AlphaFoldDB" id="A0A7Z0A979"/>
<evidence type="ECO:0000256" key="6">
    <source>
        <dbReference type="PIRSR" id="PIRSR625705-1"/>
    </source>
</evidence>
<dbReference type="PANTHER" id="PTHR22600:SF57">
    <property type="entry name" value="BETA-N-ACETYLHEXOSAMINIDASE"/>
    <property type="match status" value="1"/>
</dbReference>
<keyword evidence="4 9" id="KW-0378">Hydrolase</keyword>
<dbReference type="GO" id="GO:0030203">
    <property type="term" value="P:glycosaminoglycan metabolic process"/>
    <property type="evidence" value="ECO:0007669"/>
    <property type="project" value="TreeGrafter"/>
</dbReference>
<comment type="caution">
    <text evidence="9">The sequence shown here is derived from an EMBL/GenBank/DDBJ whole genome shotgun (WGS) entry which is preliminary data.</text>
</comment>
<dbReference type="Pfam" id="PF02838">
    <property type="entry name" value="Glyco_hydro_20b"/>
    <property type="match status" value="1"/>
</dbReference>